<dbReference type="STRING" id="307972.A0A2G8K0B6"/>
<dbReference type="EMBL" id="MRZV01001019">
    <property type="protein sequence ID" value="PIK41433.1"/>
    <property type="molecule type" value="Genomic_DNA"/>
</dbReference>
<dbReference type="GO" id="GO:0045454">
    <property type="term" value="P:cell redox homeostasis"/>
    <property type="evidence" value="ECO:0007669"/>
    <property type="project" value="InterPro"/>
</dbReference>
<dbReference type="GO" id="GO:0005739">
    <property type="term" value="C:mitochondrion"/>
    <property type="evidence" value="ECO:0007669"/>
    <property type="project" value="TreeGrafter"/>
</dbReference>
<dbReference type="PANTHER" id="PTHR42737:SF2">
    <property type="entry name" value="GLUTATHIONE REDUCTASE"/>
    <property type="match status" value="1"/>
</dbReference>
<dbReference type="GO" id="GO:0034599">
    <property type="term" value="P:cellular response to oxidative stress"/>
    <property type="evidence" value="ECO:0007669"/>
    <property type="project" value="TreeGrafter"/>
</dbReference>
<dbReference type="InterPro" id="IPR012999">
    <property type="entry name" value="Pyr_OxRdtase_I_AS"/>
</dbReference>
<keyword evidence="5" id="KW-0560">Oxidoreductase</keyword>
<dbReference type="OrthoDB" id="5956163at2759"/>
<evidence type="ECO:0000256" key="6">
    <source>
        <dbReference type="ARBA" id="ARBA00023157"/>
    </source>
</evidence>
<dbReference type="SUPFAM" id="SSF51905">
    <property type="entry name" value="FAD/NAD(P)-binding domain"/>
    <property type="match status" value="1"/>
</dbReference>
<evidence type="ECO:0000256" key="3">
    <source>
        <dbReference type="ARBA" id="ARBA00022630"/>
    </source>
</evidence>
<keyword evidence="3" id="KW-0285">Flavoprotein</keyword>
<accession>A0A2G8K0B6</accession>
<dbReference type="GO" id="GO:0004362">
    <property type="term" value="F:glutathione-disulfide reductase (NADPH) activity"/>
    <property type="evidence" value="ECO:0007669"/>
    <property type="project" value="TreeGrafter"/>
</dbReference>
<evidence type="ECO:0000256" key="1">
    <source>
        <dbReference type="ARBA" id="ARBA00001974"/>
    </source>
</evidence>
<evidence type="ECO:0000259" key="8">
    <source>
        <dbReference type="Pfam" id="PF07992"/>
    </source>
</evidence>
<dbReference type="InterPro" id="IPR023753">
    <property type="entry name" value="FAD/NAD-binding_dom"/>
</dbReference>
<dbReference type="PANTHER" id="PTHR42737">
    <property type="entry name" value="GLUTATHIONE REDUCTASE"/>
    <property type="match status" value="1"/>
</dbReference>
<dbReference type="Proteomes" id="UP000230750">
    <property type="component" value="Unassembled WGS sequence"/>
</dbReference>
<comment type="similarity">
    <text evidence="2">Belongs to the class-I pyridine nucleotide-disulfide oxidoreductase family.</text>
</comment>
<comment type="cofactor">
    <cofactor evidence="1">
        <name>FAD</name>
        <dbReference type="ChEBI" id="CHEBI:57692"/>
    </cofactor>
</comment>
<keyword evidence="4" id="KW-0274">FAD</keyword>
<dbReference type="Pfam" id="PF07992">
    <property type="entry name" value="Pyr_redox_2"/>
    <property type="match status" value="1"/>
</dbReference>
<evidence type="ECO:0000256" key="2">
    <source>
        <dbReference type="ARBA" id="ARBA00007532"/>
    </source>
</evidence>
<dbReference type="PROSITE" id="PS00076">
    <property type="entry name" value="PYRIDINE_REDOX_1"/>
    <property type="match status" value="1"/>
</dbReference>
<gene>
    <name evidence="9" type="ORF">BSL78_21703</name>
</gene>
<keyword evidence="10" id="KW-1185">Reference proteome</keyword>
<dbReference type="InterPro" id="IPR036188">
    <property type="entry name" value="FAD/NAD-bd_sf"/>
</dbReference>
<comment type="caution">
    <text evidence="9">The sequence shown here is derived from an EMBL/GenBank/DDBJ whole genome shotgun (WGS) entry which is preliminary data.</text>
</comment>
<evidence type="ECO:0000256" key="7">
    <source>
        <dbReference type="ARBA" id="ARBA00023284"/>
    </source>
</evidence>
<evidence type="ECO:0000313" key="10">
    <source>
        <dbReference type="Proteomes" id="UP000230750"/>
    </source>
</evidence>
<reference evidence="9 10" key="1">
    <citation type="journal article" date="2017" name="PLoS Biol.">
        <title>The sea cucumber genome provides insights into morphological evolution and visceral regeneration.</title>
        <authorList>
            <person name="Zhang X."/>
            <person name="Sun L."/>
            <person name="Yuan J."/>
            <person name="Sun Y."/>
            <person name="Gao Y."/>
            <person name="Zhang L."/>
            <person name="Li S."/>
            <person name="Dai H."/>
            <person name="Hamel J.F."/>
            <person name="Liu C."/>
            <person name="Yu Y."/>
            <person name="Liu S."/>
            <person name="Lin W."/>
            <person name="Guo K."/>
            <person name="Jin S."/>
            <person name="Xu P."/>
            <person name="Storey K.B."/>
            <person name="Huan P."/>
            <person name="Zhang T."/>
            <person name="Zhou Y."/>
            <person name="Zhang J."/>
            <person name="Lin C."/>
            <person name="Li X."/>
            <person name="Xing L."/>
            <person name="Huo D."/>
            <person name="Sun M."/>
            <person name="Wang L."/>
            <person name="Mercier A."/>
            <person name="Li F."/>
            <person name="Yang H."/>
            <person name="Xiang J."/>
        </authorList>
    </citation>
    <scope>NUCLEOTIDE SEQUENCE [LARGE SCALE GENOMIC DNA]</scope>
    <source>
        <strain evidence="9">Shaxun</strain>
        <tissue evidence="9">Muscle</tissue>
    </source>
</reference>
<proteinExistence type="inferred from homology"/>
<feature type="domain" description="FAD/NAD(P)-binding" evidence="8">
    <location>
        <begin position="8"/>
        <end position="133"/>
    </location>
</feature>
<sequence length="138" mass="14939">MAGQVKEYDYLVLGGGSGGVASARRAAEFGIKVACIESKKLGGTCVNVGCVPKKIMFHAASLAESLHDMKSYGFTIDGTPQFTWNTIKTSRDAYIQRLNGIYENLLKKSGVEYVQGWGTFTDDGCVDVDGQKYRGNIP</sequence>
<dbReference type="PRINTS" id="PR00411">
    <property type="entry name" value="PNDRDTASEI"/>
</dbReference>
<organism evidence="9 10">
    <name type="scientific">Stichopus japonicus</name>
    <name type="common">Sea cucumber</name>
    <dbReference type="NCBI Taxonomy" id="307972"/>
    <lineage>
        <taxon>Eukaryota</taxon>
        <taxon>Metazoa</taxon>
        <taxon>Echinodermata</taxon>
        <taxon>Eleutherozoa</taxon>
        <taxon>Echinozoa</taxon>
        <taxon>Holothuroidea</taxon>
        <taxon>Aspidochirotacea</taxon>
        <taxon>Aspidochirotida</taxon>
        <taxon>Stichopodidae</taxon>
        <taxon>Apostichopus</taxon>
    </lineage>
</organism>
<evidence type="ECO:0000256" key="4">
    <source>
        <dbReference type="ARBA" id="ARBA00022827"/>
    </source>
</evidence>
<keyword evidence="7" id="KW-0676">Redox-active center</keyword>
<dbReference type="Gene3D" id="3.50.50.60">
    <property type="entry name" value="FAD/NAD(P)-binding domain"/>
    <property type="match status" value="1"/>
</dbReference>
<dbReference type="GO" id="GO:0006749">
    <property type="term" value="P:glutathione metabolic process"/>
    <property type="evidence" value="ECO:0007669"/>
    <property type="project" value="TreeGrafter"/>
</dbReference>
<evidence type="ECO:0000313" key="9">
    <source>
        <dbReference type="EMBL" id="PIK41433.1"/>
    </source>
</evidence>
<dbReference type="AlphaFoldDB" id="A0A2G8K0B6"/>
<keyword evidence="6" id="KW-1015">Disulfide bond</keyword>
<evidence type="ECO:0000256" key="5">
    <source>
        <dbReference type="ARBA" id="ARBA00023002"/>
    </source>
</evidence>
<name>A0A2G8K0B6_STIJA</name>
<dbReference type="InterPro" id="IPR046952">
    <property type="entry name" value="GSHR/TRXR-like"/>
</dbReference>
<dbReference type="GO" id="GO:0005829">
    <property type="term" value="C:cytosol"/>
    <property type="evidence" value="ECO:0007669"/>
    <property type="project" value="TreeGrafter"/>
</dbReference>
<protein>
    <submittedName>
        <fullName evidence="9">Pyridine nucleotide-disulfide oxidoreductase</fullName>
    </submittedName>
</protein>
<dbReference type="GO" id="GO:0050660">
    <property type="term" value="F:flavin adenine dinucleotide binding"/>
    <property type="evidence" value="ECO:0007669"/>
    <property type="project" value="InterPro"/>
</dbReference>